<gene>
    <name evidence="2" type="ORF">AXF42_Ash004948</name>
</gene>
<dbReference type="STRING" id="1088818.A0A2I0B808"/>
<dbReference type="PANTHER" id="PTHR46702">
    <property type="entry name" value="DNA LIGASE (DUF1666)-RELATED"/>
    <property type="match status" value="1"/>
</dbReference>
<reference evidence="2 3" key="1">
    <citation type="journal article" date="2017" name="Nature">
        <title>The Apostasia genome and the evolution of orchids.</title>
        <authorList>
            <person name="Zhang G.Q."/>
            <person name="Liu K.W."/>
            <person name="Li Z."/>
            <person name="Lohaus R."/>
            <person name="Hsiao Y.Y."/>
            <person name="Niu S.C."/>
            <person name="Wang J.Y."/>
            <person name="Lin Y.C."/>
            <person name="Xu Q."/>
            <person name="Chen L.J."/>
            <person name="Yoshida K."/>
            <person name="Fujiwara S."/>
            <person name="Wang Z.W."/>
            <person name="Zhang Y.Q."/>
            <person name="Mitsuda N."/>
            <person name="Wang M."/>
            <person name="Liu G.H."/>
            <person name="Pecoraro L."/>
            <person name="Huang H.X."/>
            <person name="Xiao X.J."/>
            <person name="Lin M."/>
            <person name="Wu X.Y."/>
            <person name="Wu W.L."/>
            <person name="Chen Y.Y."/>
            <person name="Chang S.B."/>
            <person name="Sakamoto S."/>
            <person name="Ohme-Takagi M."/>
            <person name="Yagi M."/>
            <person name="Zeng S.J."/>
            <person name="Shen C.Y."/>
            <person name="Yeh C.M."/>
            <person name="Luo Y.B."/>
            <person name="Tsai W.C."/>
            <person name="Van de Peer Y."/>
            <person name="Liu Z.J."/>
        </authorList>
    </citation>
    <scope>NUCLEOTIDE SEQUENCE [LARGE SCALE GENOMIC DNA]</scope>
    <source>
        <strain evidence="3">cv. Shenzhen</strain>
        <tissue evidence="2">Stem</tissue>
    </source>
</reference>
<dbReference type="EMBL" id="KZ451906">
    <property type="protein sequence ID" value="PKA63938.1"/>
    <property type="molecule type" value="Genomic_DNA"/>
</dbReference>
<evidence type="ECO:0000256" key="1">
    <source>
        <dbReference type="SAM" id="MobiDB-lite"/>
    </source>
</evidence>
<evidence type="ECO:0000313" key="2">
    <source>
        <dbReference type="EMBL" id="PKA63938.1"/>
    </source>
</evidence>
<organism evidence="2 3">
    <name type="scientific">Apostasia shenzhenica</name>
    <dbReference type="NCBI Taxonomy" id="1088818"/>
    <lineage>
        <taxon>Eukaryota</taxon>
        <taxon>Viridiplantae</taxon>
        <taxon>Streptophyta</taxon>
        <taxon>Embryophyta</taxon>
        <taxon>Tracheophyta</taxon>
        <taxon>Spermatophyta</taxon>
        <taxon>Magnoliopsida</taxon>
        <taxon>Liliopsida</taxon>
        <taxon>Asparagales</taxon>
        <taxon>Orchidaceae</taxon>
        <taxon>Apostasioideae</taxon>
        <taxon>Apostasia</taxon>
    </lineage>
</organism>
<dbReference type="OrthoDB" id="1911656at2759"/>
<dbReference type="InterPro" id="IPR012870">
    <property type="entry name" value="DUF1666"/>
</dbReference>
<protein>
    <submittedName>
        <fullName evidence="2">Uncharacterized protein</fullName>
    </submittedName>
</protein>
<dbReference type="PANTHER" id="PTHR46702:SF1">
    <property type="entry name" value="DUF1666 FAMILY PROTEIN (DUF1666)"/>
    <property type="match status" value="1"/>
</dbReference>
<feature type="compositionally biased region" description="Basic and acidic residues" evidence="1">
    <location>
        <begin position="16"/>
        <end position="38"/>
    </location>
</feature>
<feature type="region of interest" description="Disordered" evidence="1">
    <location>
        <begin position="14"/>
        <end position="56"/>
    </location>
</feature>
<keyword evidence="3" id="KW-1185">Reference proteome</keyword>
<dbReference type="Pfam" id="PF07891">
    <property type="entry name" value="DUF1666"/>
    <property type="match status" value="1"/>
</dbReference>
<dbReference type="AlphaFoldDB" id="A0A2I0B808"/>
<sequence>MDFFKVKRFKLGRRHKAEEHADPEDHQLPAAEALKDGSMESAPKTDAADGDLEEEDYDDDDFITNEVKRRLKELRKNSFMVLIPEESCLEEDVETSSSEWRESEVEEGYPPCGFEALYSKYCERMLFFDKMIVQHLKEAESFNVLNGSPRSVTKKLALTLKSLSFKRRYEFQDDCEQLQPSQEDDPYQNLEIAYVAQLGLSWEALHCQYMQLSQRISTQPENMTCYGCSSQEFQQFQVLLQRFIENEPFEQGSRVEIYARARSLLPKLLQVPNLQGPGQKESENGDLEHPVLASELLNIMEDSILTFRQFLKTDKQKFGRSLSLFKSHNQDASSLHQVQASLDKKEMKVKELSKKKGWKKTWPSTPLEVEFLFSLIDIKVVRRVLRMAHISKEQLLWCEEKMSKLDLANNKLHRDGAAILFPC</sequence>
<accession>A0A2I0B808</accession>
<evidence type="ECO:0000313" key="3">
    <source>
        <dbReference type="Proteomes" id="UP000236161"/>
    </source>
</evidence>
<dbReference type="Proteomes" id="UP000236161">
    <property type="component" value="Unassembled WGS sequence"/>
</dbReference>
<proteinExistence type="predicted"/>
<name>A0A2I0B808_9ASPA</name>